<dbReference type="SUPFAM" id="SSF53335">
    <property type="entry name" value="S-adenosyl-L-methionine-dependent methyltransferases"/>
    <property type="match status" value="1"/>
</dbReference>
<dbReference type="Proteomes" id="UP001244011">
    <property type="component" value="Unassembled WGS sequence"/>
</dbReference>
<dbReference type="GeneID" id="85311699"/>
<gene>
    <name evidence="2" type="ORF">QBC33DRAFT_544943</name>
</gene>
<protein>
    <recommendedName>
        <fullName evidence="1">Methyltransferase type 12 domain-containing protein</fullName>
    </recommendedName>
</protein>
<dbReference type="AlphaFoldDB" id="A0AAJ0FLL5"/>
<dbReference type="EMBL" id="MU839016">
    <property type="protein sequence ID" value="KAK1765225.1"/>
    <property type="molecule type" value="Genomic_DNA"/>
</dbReference>
<dbReference type="RefSeq" id="XP_060281438.1">
    <property type="nucleotide sequence ID" value="XM_060428512.1"/>
</dbReference>
<comment type="caution">
    <text evidence="2">The sequence shown here is derived from an EMBL/GenBank/DDBJ whole genome shotgun (WGS) entry which is preliminary data.</text>
</comment>
<proteinExistence type="predicted"/>
<evidence type="ECO:0000313" key="3">
    <source>
        <dbReference type="Proteomes" id="UP001244011"/>
    </source>
</evidence>
<dbReference type="Pfam" id="PF08242">
    <property type="entry name" value="Methyltransf_12"/>
    <property type="match status" value="1"/>
</dbReference>
<name>A0AAJ0FLL5_9PEZI</name>
<evidence type="ECO:0000259" key="1">
    <source>
        <dbReference type="Pfam" id="PF08242"/>
    </source>
</evidence>
<sequence length="269" mass="29573">MADPESKPAPNDGSRRFTPSVLFIYDLLVIYFSNPLVWHCPTGKHLLPLFKENFSTRHLDIGVGNGYFPIAALTANKKSNGGKPPAGQHLTLVDLSPHSLDAAKQRILSRHPGAVDIRTVLADAAQPIAAAALGGEEGRPSFDSASLYLVLHCMPGPTAQKARAFGVARQHLSAEGVLIGSTVLGKVWERGEDGRYRVKTDKVGWLTGFALRFYNKRGIMDNYEEDPQVLEDVLKKEFEEVETRIVGMMLLFKAKRPRVGLDNGIKVDE</sequence>
<accession>A0AAJ0FLL5</accession>
<dbReference type="InterPro" id="IPR013217">
    <property type="entry name" value="Methyltransf_12"/>
</dbReference>
<reference evidence="2" key="1">
    <citation type="submission" date="2023-06" db="EMBL/GenBank/DDBJ databases">
        <title>Genome-scale phylogeny and comparative genomics of the fungal order Sordariales.</title>
        <authorList>
            <consortium name="Lawrence Berkeley National Laboratory"/>
            <person name="Hensen N."/>
            <person name="Bonometti L."/>
            <person name="Westerberg I."/>
            <person name="Brannstrom I.O."/>
            <person name="Guillou S."/>
            <person name="Cros-Aarteil S."/>
            <person name="Calhoun S."/>
            <person name="Haridas S."/>
            <person name="Kuo A."/>
            <person name="Mondo S."/>
            <person name="Pangilinan J."/>
            <person name="Riley R."/>
            <person name="Labutti K."/>
            <person name="Andreopoulos B."/>
            <person name="Lipzen A."/>
            <person name="Chen C."/>
            <person name="Yanf M."/>
            <person name="Daum C."/>
            <person name="Ng V."/>
            <person name="Clum A."/>
            <person name="Steindorff A."/>
            <person name="Ohm R."/>
            <person name="Martin F."/>
            <person name="Silar P."/>
            <person name="Natvig D."/>
            <person name="Lalanne C."/>
            <person name="Gautier V."/>
            <person name="Ament-Velasquez S.L."/>
            <person name="Kruys A."/>
            <person name="Hutchinson M.I."/>
            <person name="Powell A.J."/>
            <person name="Barry K."/>
            <person name="Miller A.N."/>
            <person name="Grigoriev I.V."/>
            <person name="Debuchy R."/>
            <person name="Gladieux P."/>
            <person name="Thoren M.H."/>
            <person name="Johannesson H."/>
        </authorList>
    </citation>
    <scope>NUCLEOTIDE SEQUENCE</scope>
    <source>
        <strain evidence="2">8032-3</strain>
    </source>
</reference>
<feature type="domain" description="Methyltransferase type 12" evidence="1">
    <location>
        <begin position="59"/>
        <end position="178"/>
    </location>
</feature>
<evidence type="ECO:0000313" key="2">
    <source>
        <dbReference type="EMBL" id="KAK1765225.1"/>
    </source>
</evidence>
<dbReference type="Gene3D" id="3.40.50.150">
    <property type="entry name" value="Vaccinia Virus protein VP39"/>
    <property type="match status" value="1"/>
</dbReference>
<dbReference type="InterPro" id="IPR029063">
    <property type="entry name" value="SAM-dependent_MTases_sf"/>
</dbReference>
<keyword evidence="3" id="KW-1185">Reference proteome</keyword>
<organism evidence="2 3">
    <name type="scientific">Phialemonium atrogriseum</name>
    <dbReference type="NCBI Taxonomy" id="1093897"/>
    <lineage>
        <taxon>Eukaryota</taxon>
        <taxon>Fungi</taxon>
        <taxon>Dikarya</taxon>
        <taxon>Ascomycota</taxon>
        <taxon>Pezizomycotina</taxon>
        <taxon>Sordariomycetes</taxon>
        <taxon>Sordariomycetidae</taxon>
        <taxon>Cephalothecales</taxon>
        <taxon>Cephalothecaceae</taxon>
        <taxon>Phialemonium</taxon>
    </lineage>
</organism>